<dbReference type="AlphaFoldDB" id="A0A1Q8ECW3"/>
<organism evidence="1 2">
    <name type="scientific">Streptococcus acidominimus</name>
    <dbReference type="NCBI Taxonomy" id="1326"/>
    <lineage>
        <taxon>Bacteria</taxon>
        <taxon>Bacillati</taxon>
        <taxon>Bacillota</taxon>
        <taxon>Bacilli</taxon>
        <taxon>Lactobacillales</taxon>
        <taxon>Streptococcaceae</taxon>
        <taxon>Streptococcus</taxon>
    </lineage>
</organism>
<dbReference type="Proteomes" id="UP000186437">
    <property type="component" value="Unassembled WGS sequence"/>
</dbReference>
<sequence length="111" mass="13308">MMYLSEEKETLIRYDELDKCWYFESNVRKHINKILKLESYFETITKEVEGGKIISVSAKLSDLDNYSVHPFVRIKRKLSQSEKTRLTRHFQSENSQKCPENRTKFKTINIQ</sequence>
<dbReference type="EMBL" id="MSJL01000025">
    <property type="protein sequence ID" value="OLF49634.1"/>
    <property type="molecule type" value="Genomic_DNA"/>
</dbReference>
<name>A0A1Q8ECW3_STRAI</name>
<reference evidence="2" key="1">
    <citation type="submission" date="2016-12" db="EMBL/GenBank/DDBJ databases">
        <authorList>
            <person name="Gulvik C.A."/>
        </authorList>
    </citation>
    <scope>NUCLEOTIDE SEQUENCE [LARGE SCALE GENOMIC DNA]</scope>
    <source>
        <strain evidence="2">ATCC 51725</strain>
    </source>
</reference>
<gene>
    <name evidence="1" type="ORF">BU200_06375</name>
</gene>
<accession>A0A1Q8ECW3</accession>
<proteinExistence type="predicted"/>
<keyword evidence="2" id="KW-1185">Reference proteome</keyword>
<evidence type="ECO:0000313" key="2">
    <source>
        <dbReference type="Proteomes" id="UP000186437"/>
    </source>
</evidence>
<dbReference type="OrthoDB" id="2222711at2"/>
<dbReference type="RefSeq" id="WP_075099392.1">
    <property type="nucleotide sequence ID" value="NZ_MSJL01000025.1"/>
</dbReference>
<protein>
    <submittedName>
        <fullName evidence="1">Uncharacterized protein</fullName>
    </submittedName>
</protein>
<comment type="caution">
    <text evidence="1">The sequence shown here is derived from an EMBL/GenBank/DDBJ whole genome shotgun (WGS) entry which is preliminary data.</text>
</comment>
<evidence type="ECO:0000313" key="1">
    <source>
        <dbReference type="EMBL" id="OLF49634.1"/>
    </source>
</evidence>